<dbReference type="AlphaFoldDB" id="A0A7Y9TG32"/>
<protein>
    <submittedName>
        <fullName evidence="1">Uncharacterized protein (DUF4415 family)</fullName>
    </submittedName>
</protein>
<evidence type="ECO:0000313" key="2">
    <source>
        <dbReference type="Proteomes" id="UP000589520"/>
    </source>
</evidence>
<name>A0A7Y9TG32_9BACT</name>
<dbReference type="RefSeq" id="WP_179489731.1">
    <property type="nucleotide sequence ID" value="NZ_JACCCW010000001.1"/>
</dbReference>
<organism evidence="1 2">
    <name type="scientific">Granulicella arctica</name>
    <dbReference type="NCBI Taxonomy" id="940613"/>
    <lineage>
        <taxon>Bacteria</taxon>
        <taxon>Pseudomonadati</taxon>
        <taxon>Acidobacteriota</taxon>
        <taxon>Terriglobia</taxon>
        <taxon>Terriglobales</taxon>
        <taxon>Acidobacteriaceae</taxon>
        <taxon>Granulicella</taxon>
    </lineage>
</organism>
<gene>
    <name evidence="1" type="ORF">HDF17_001738</name>
</gene>
<keyword evidence="2" id="KW-1185">Reference proteome</keyword>
<dbReference type="Pfam" id="PF14384">
    <property type="entry name" value="BrnA_antitoxin"/>
    <property type="match status" value="1"/>
</dbReference>
<reference evidence="1 2" key="1">
    <citation type="submission" date="2020-07" db="EMBL/GenBank/DDBJ databases">
        <title>Genomic Encyclopedia of Type Strains, Phase IV (KMG-V): Genome sequencing to study the core and pangenomes of soil and plant-associated prokaryotes.</title>
        <authorList>
            <person name="Whitman W."/>
        </authorList>
    </citation>
    <scope>NUCLEOTIDE SEQUENCE [LARGE SCALE GENOMIC DNA]</scope>
    <source>
        <strain evidence="1 2">X4EP2</strain>
    </source>
</reference>
<dbReference type="EMBL" id="JACCCW010000001">
    <property type="protein sequence ID" value="NYF79451.1"/>
    <property type="molecule type" value="Genomic_DNA"/>
</dbReference>
<proteinExistence type="predicted"/>
<accession>A0A7Y9TG32</accession>
<sequence length="111" mass="12052">MVKKVSGSVKSAKAVKGGGAKQKAEGIALAASSKRTVTKFDTPAHGGDPFSSAISSIYRPKRKQLTLRVDVDVIAWFKAQGPRYQSYMATVLRIEMLQALGEKVWKENANI</sequence>
<dbReference type="InterPro" id="IPR025528">
    <property type="entry name" value="BrnA_antitoxin"/>
</dbReference>
<evidence type="ECO:0000313" key="1">
    <source>
        <dbReference type="EMBL" id="NYF79451.1"/>
    </source>
</evidence>
<dbReference type="Proteomes" id="UP000589520">
    <property type="component" value="Unassembled WGS sequence"/>
</dbReference>
<comment type="caution">
    <text evidence="1">The sequence shown here is derived from an EMBL/GenBank/DDBJ whole genome shotgun (WGS) entry which is preliminary data.</text>
</comment>